<protein>
    <submittedName>
        <fullName evidence="2">Uncharacterized protein LOC105169022</fullName>
    </submittedName>
</protein>
<dbReference type="KEGG" id="sind:105169022"/>
<organism evidence="1 2">
    <name type="scientific">Sesamum indicum</name>
    <name type="common">Oriental sesame</name>
    <name type="synonym">Sesamum orientale</name>
    <dbReference type="NCBI Taxonomy" id="4182"/>
    <lineage>
        <taxon>Eukaryota</taxon>
        <taxon>Viridiplantae</taxon>
        <taxon>Streptophyta</taxon>
        <taxon>Embryophyta</taxon>
        <taxon>Tracheophyta</taxon>
        <taxon>Spermatophyta</taxon>
        <taxon>Magnoliopsida</taxon>
        <taxon>eudicotyledons</taxon>
        <taxon>Gunneridae</taxon>
        <taxon>Pentapetalae</taxon>
        <taxon>asterids</taxon>
        <taxon>lamiids</taxon>
        <taxon>Lamiales</taxon>
        <taxon>Pedaliaceae</taxon>
        <taxon>Sesamum</taxon>
    </lineage>
</organism>
<dbReference type="OrthoDB" id="1914706at2759"/>
<dbReference type="GeneID" id="105169022"/>
<keyword evidence="1" id="KW-1185">Reference proteome</keyword>
<dbReference type="Proteomes" id="UP000504604">
    <property type="component" value="Linkage group LG8"/>
</dbReference>
<gene>
    <name evidence="2" type="primary">LOC105169022</name>
</gene>
<accession>A0A8M8UYC7</accession>
<dbReference type="AlphaFoldDB" id="A0A8M8UYC7"/>
<dbReference type="RefSeq" id="XP_020551913.1">
    <property type="nucleotide sequence ID" value="XM_020696254.1"/>
</dbReference>
<proteinExistence type="predicted"/>
<dbReference type="Gramene" id="SIN_1022821.t">
    <property type="protein sequence ID" value="SIN_1022821.t.cds1"/>
    <property type="gene ID" value="SIN_1022821"/>
</dbReference>
<evidence type="ECO:0000313" key="2">
    <source>
        <dbReference type="RefSeq" id="XP_020551913.1"/>
    </source>
</evidence>
<reference evidence="2" key="1">
    <citation type="submission" date="2025-08" db="UniProtKB">
        <authorList>
            <consortium name="RefSeq"/>
        </authorList>
    </citation>
    <scope>IDENTIFICATION</scope>
</reference>
<name>A0A8M8UYC7_SESIN</name>
<sequence>MALSYTSMGPAYLFRSETGYTELEKRQLFLRSYQFSRKQSVAERIKKSFFRVKKVMWVRFRSARKLRKMLWLKLKNGLFFTTRRRRLFLRLHNTSYGFCHGSSKGSSWQSSCLW</sequence>
<evidence type="ECO:0000313" key="1">
    <source>
        <dbReference type="Proteomes" id="UP000504604"/>
    </source>
</evidence>